<sequence>MNQIRTFFKVHFPDSKTKWWQYFKFAMPVVLSGLCFSLNNFVDNFMVLTVNGGAQALSYANFYTSIILAIYTGIGFIGSALIGQYLGANEIEKARQVIRLRIILSIIVVAVFVIFAFAAPTQMIELVAGKKNPLSAKSYEENVRLAKDYLKYITIAWILLAWTFTSGNLLREIGLGKQSLYSTITTLLTNIVFNSIFMYGLNMGVVGAALASVIARVSAVIGNFLYLWFNRRELNVFPWQLFHVSLVIFMQFMKRFPSILLSSSAVAFNTVRQAFYNNADTSNIQDIMNVSVLAITATFTGVFTASFSSFSANVAKYVGYHLGRSEFDVAIDNGNHLKGFHFVLQFGLALFFGAFLFVLPYVSIFNKSAIDNWKLSHPGASEAIINEVRVAYNNYLIGTLIIMLSFSPIWAWFVTSGRLISAGGRNNLLSLVEFITSFLQLVWLGLLAFVIVGKGPGKWELNVVYFYLVFFLSDLVKLAVFETVYYKIEWAKNLTHEKHTISFFKRNKEKK</sequence>
<feature type="transmembrane region" description="Helical" evidence="6">
    <location>
        <begin position="62"/>
        <end position="86"/>
    </location>
</feature>
<comment type="function">
    <text evidence="1">Multidrug efflux pump.</text>
</comment>
<evidence type="ECO:0000256" key="5">
    <source>
        <dbReference type="ARBA" id="ARBA00031636"/>
    </source>
</evidence>
<protein>
    <recommendedName>
        <fullName evidence="3">Probable multidrug resistance protein NorM</fullName>
    </recommendedName>
    <alternativeName>
        <fullName evidence="5">Multidrug-efflux transporter</fullName>
    </alternativeName>
</protein>
<feature type="transmembrane region" description="Helical" evidence="6">
    <location>
        <begin position="287"/>
        <end position="307"/>
    </location>
</feature>
<feature type="transmembrane region" description="Helical" evidence="6">
    <location>
        <begin position="98"/>
        <end position="119"/>
    </location>
</feature>
<proteinExistence type="inferred from homology"/>
<keyword evidence="4" id="KW-0813">Transport</keyword>
<dbReference type="HOGENOM" id="CLU_512698_0_0_14"/>
<evidence type="ECO:0000256" key="2">
    <source>
        <dbReference type="ARBA" id="ARBA00010199"/>
    </source>
</evidence>
<reference evidence="7 8" key="1">
    <citation type="journal article" date="2015" name="Genome Announc.">
        <title>Complete Genome Sequence of Mycoplasma meleagridis, a Possible Emerging Pathogen in Chickens.</title>
        <authorList>
            <person name="Abolnik C."/>
        </authorList>
    </citation>
    <scope>NUCLEOTIDE SEQUENCE [LARGE SCALE GENOMIC DNA]</scope>
    <source>
        <strain evidence="7 8">B2096 8B</strain>
    </source>
</reference>
<evidence type="ECO:0000256" key="4">
    <source>
        <dbReference type="ARBA" id="ARBA00022448"/>
    </source>
</evidence>
<feature type="transmembrane region" description="Helical" evidence="6">
    <location>
        <begin position="342"/>
        <end position="364"/>
    </location>
</feature>
<feature type="transmembrane region" description="Helical" evidence="6">
    <location>
        <begin position="179"/>
        <end position="199"/>
    </location>
</feature>
<feature type="transmembrane region" description="Helical" evidence="6">
    <location>
        <begin position="21"/>
        <end position="42"/>
    </location>
</feature>
<dbReference type="GO" id="GO:0005886">
    <property type="term" value="C:plasma membrane"/>
    <property type="evidence" value="ECO:0007669"/>
    <property type="project" value="TreeGrafter"/>
</dbReference>
<feature type="transmembrane region" description="Helical" evidence="6">
    <location>
        <begin position="395"/>
        <end position="415"/>
    </location>
</feature>
<feature type="transmembrane region" description="Helical" evidence="6">
    <location>
        <begin position="205"/>
        <end position="229"/>
    </location>
</feature>
<evidence type="ECO:0000256" key="3">
    <source>
        <dbReference type="ARBA" id="ARBA00020268"/>
    </source>
</evidence>
<dbReference type="InterPro" id="IPR050222">
    <property type="entry name" value="MATE_MdtK"/>
</dbReference>
<evidence type="ECO:0000313" key="7">
    <source>
        <dbReference type="EMBL" id="AKA49835.1"/>
    </source>
</evidence>
<name>A0A0D5ZJJ6_9BACT</name>
<dbReference type="InterPro" id="IPR002528">
    <property type="entry name" value="MATE_fam"/>
</dbReference>
<dbReference type="PANTHER" id="PTHR43298:SF2">
    <property type="entry name" value="FMN_FAD EXPORTER YEEO-RELATED"/>
    <property type="match status" value="1"/>
</dbReference>
<dbReference type="GO" id="GO:0042910">
    <property type="term" value="F:xenobiotic transmembrane transporter activity"/>
    <property type="evidence" value="ECO:0007669"/>
    <property type="project" value="InterPro"/>
</dbReference>
<dbReference type="PATRIC" id="fig|29556.3.peg.181"/>
<dbReference type="Pfam" id="PF01554">
    <property type="entry name" value="MatE"/>
    <property type="match status" value="1"/>
</dbReference>
<dbReference type="GO" id="GO:0015297">
    <property type="term" value="F:antiporter activity"/>
    <property type="evidence" value="ECO:0007669"/>
    <property type="project" value="InterPro"/>
</dbReference>
<dbReference type="KEGG" id="mgb:VO56_00915"/>
<keyword evidence="6" id="KW-1133">Transmembrane helix</keyword>
<comment type="similarity">
    <text evidence="2">Belongs to the multi antimicrobial extrusion (MATE) (TC 2.A.66.1) family.</text>
</comment>
<organism evidence="8">
    <name type="scientific">Mycoplasmopsis gallinacea</name>
    <dbReference type="NCBI Taxonomy" id="29556"/>
    <lineage>
        <taxon>Bacteria</taxon>
        <taxon>Bacillati</taxon>
        <taxon>Mycoplasmatota</taxon>
        <taxon>Mycoplasmoidales</taxon>
        <taxon>Metamycoplasmataceae</taxon>
        <taxon>Mycoplasmopsis</taxon>
    </lineage>
</organism>
<keyword evidence="6" id="KW-0812">Transmembrane</keyword>
<accession>A0A0D5ZJJ6</accession>
<dbReference type="PANTHER" id="PTHR43298">
    <property type="entry name" value="MULTIDRUG RESISTANCE PROTEIN NORM-RELATED"/>
    <property type="match status" value="1"/>
</dbReference>
<dbReference type="EMBL" id="CP011021">
    <property type="protein sequence ID" value="AKA49835.1"/>
    <property type="molecule type" value="Genomic_DNA"/>
</dbReference>
<dbReference type="Proteomes" id="UP000032722">
    <property type="component" value="Chromosome"/>
</dbReference>
<feature type="transmembrane region" description="Helical" evidence="6">
    <location>
        <begin position="464"/>
        <end position="486"/>
    </location>
</feature>
<evidence type="ECO:0000313" key="8">
    <source>
        <dbReference type="Proteomes" id="UP000032722"/>
    </source>
</evidence>
<evidence type="ECO:0000256" key="6">
    <source>
        <dbReference type="SAM" id="Phobius"/>
    </source>
</evidence>
<gene>
    <name evidence="7" type="ORF">VO56_00915</name>
</gene>
<keyword evidence="6" id="KW-0472">Membrane</keyword>
<evidence type="ECO:0000256" key="1">
    <source>
        <dbReference type="ARBA" id="ARBA00003408"/>
    </source>
</evidence>
<dbReference type="AlphaFoldDB" id="A0A0D5ZJJ6"/>
<feature type="transmembrane region" description="Helical" evidence="6">
    <location>
        <begin position="149"/>
        <end position="167"/>
    </location>
</feature>
<feature type="transmembrane region" description="Helical" evidence="6">
    <location>
        <begin position="427"/>
        <end position="452"/>
    </location>
</feature>